<dbReference type="SUPFAM" id="SSF46689">
    <property type="entry name" value="Homeodomain-like"/>
    <property type="match status" value="2"/>
</dbReference>
<dbReference type="Pfam" id="PF12833">
    <property type="entry name" value="HTH_18"/>
    <property type="match status" value="1"/>
</dbReference>
<dbReference type="InterPro" id="IPR001789">
    <property type="entry name" value="Sig_transdc_resp-reg_receiver"/>
</dbReference>
<evidence type="ECO:0000259" key="6">
    <source>
        <dbReference type="PROSITE" id="PS50110"/>
    </source>
</evidence>
<dbReference type="GO" id="GO:0000160">
    <property type="term" value="P:phosphorelay signal transduction system"/>
    <property type="evidence" value="ECO:0007669"/>
    <property type="project" value="InterPro"/>
</dbReference>
<dbReference type="InterPro" id="IPR018062">
    <property type="entry name" value="HTH_AraC-typ_CS"/>
</dbReference>
<dbReference type="SMART" id="SM00448">
    <property type="entry name" value="REC"/>
    <property type="match status" value="1"/>
</dbReference>
<evidence type="ECO:0000256" key="4">
    <source>
        <dbReference type="PROSITE-ProRule" id="PRU00169"/>
    </source>
</evidence>
<dbReference type="RefSeq" id="WP_154117087.1">
    <property type="nucleotide sequence ID" value="NZ_WJXB01000001.1"/>
</dbReference>
<evidence type="ECO:0000256" key="2">
    <source>
        <dbReference type="ARBA" id="ARBA00023125"/>
    </source>
</evidence>
<feature type="modified residue" description="4-aspartylphosphate" evidence="4">
    <location>
        <position position="55"/>
    </location>
</feature>
<evidence type="ECO:0000313" key="7">
    <source>
        <dbReference type="EMBL" id="MRN52102.1"/>
    </source>
</evidence>
<dbReference type="GO" id="GO:0003700">
    <property type="term" value="F:DNA-binding transcription factor activity"/>
    <property type="evidence" value="ECO:0007669"/>
    <property type="project" value="InterPro"/>
</dbReference>
<protein>
    <submittedName>
        <fullName evidence="7">Response regulator</fullName>
    </submittedName>
</protein>
<evidence type="ECO:0000256" key="1">
    <source>
        <dbReference type="ARBA" id="ARBA00023015"/>
    </source>
</evidence>
<dbReference type="SUPFAM" id="SSF52172">
    <property type="entry name" value="CheY-like"/>
    <property type="match status" value="1"/>
</dbReference>
<keyword evidence="1" id="KW-0805">Transcription regulation</keyword>
<keyword evidence="3" id="KW-0804">Transcription</keyword>
<dbReference type="PROSITE" id="PS01124">
    <property type="entry name" value="HTH_ARAC_FAMILY_2"/>
    <property type="match status" value="1"/>
</dbReference>
<dbReference type="GO" id="GO:0043565">
    <property type="term" value="F:sequence-specific DNA binding"/>
    <property type="evidence" value="ECO:0007669"/>
    <property type="project" value="InterPro"/>
</dbReference>
<dbReference type="CDD" id="cd17536">
    <property type="entry name" value="REC_YesN-like"/>
    <property type="match status" value="1"/>
</dbReference>
<reference evidence="7 8" key="1">
    <citation type="submission" date="2019-11" db="EMBL/GenBank/DDBJ databases">
        <title>Paenibacillus monticola sp. nov., a novel PGPR strain isolated from mountain sample in China.</title>
        <authorList>
            <person name="Zhao Q."/>
            <person name="Li H.-P."/>
            <person name="Zhang J.-L."/>
        </authorList>
    </citation>
    <scope>NUCLEOTIDE SEQUENCE [LARGE SCALE GENOMIC DNA]</scope>
    <source>
        <strain evidence="7 8">LC-T2</strain>
    </source>
</reference>
<dbReference type="EMBL" id="WJXB01000001">
    <property type="protein sequence ID" value="MRN52102.1"/>
    <property type="molecule type" value="Genomic_DNA"/>
</dbReference>
<accession>A0A7X2KZV7</accession>
<evidence type="ECO:0000313" key="8">
    <source>
        <dbReference type="Proteomes" id="UP000463051"/>
    </source>
</evidence>
<feature type="domain" description="HTH araC/xylS-type" evidence="5">
    <location>
        <begin position="429"/>
        <end position="527"/>
    </location>
</feature>
<dbReference type="InterPro" id="IPR009057">
    <property type="entry name" value="Homeodomain-like_sf"/>
</dbReference>
<dbReference type="PROSITE" id="PS50110">
    <property type="entry name" value="RESPONSE_REGULATORY"/>
    <property type="match status" value="1"/>
</dbReference>
<dbReference type="PANTHER" id="PTHR43280:SF10">
    <property type="entry name" value="REGULATORY PROTEIN POCR"/>
    <property type="match status" value="1"/>
</dbReference>
<name>A0A7X2KZV7_9BACL</name>
<dbReference type="InterPro" id="IPR011006">
    <property type="entry name" value="CheY-like_superfamily"/>
</dbReference>
<dbReference type="PANTHER" id="PTHR43280">
    <property type="entry name" value="ARAC-FAMILY TRANSCRIPTIONAL REGULATOR"/>
    <property type="match status" value="1"/>
</dbReference>
<keyword evidence="2" id="KW-0238">DNA-binding</keyword>
<dbReference type="InterPro" id="IPR018060">
    <property type="entry name" value="HTH_AraC"/>
</dbReference>
<organism evidence="7 8">
    <name type="scientific">Paenibacillus monticola</name>
    <dbReference type="NCBI Taxonomy" id="2666075"/>
    <lineage>
        <taxon>Bacteria</taxon>
        <taxon>Bacillati</taxon>
        <taxon>Bacillota</taxon>
        <taxon>Bacilli</taxon>
        <taxon>Bacillales</taxon>
        <taxon>Paenibacillaceae</taxon>
        <taxon>Paenibacillus</taxon>
    </lineage>
</organism>
<dbReference type="Pfam" id="PF00072">
    <property type="entry name" value="Response_reg"/>
    <property type="match status" value="1"/>
</dbReference>
<dbReference type="PRINTS" id="PR00032">
    <property type="entry name" value="HTHARAC"/>
</dbReference>
<comment type="caution">
    <text evidence="7">The sequence shown here is derived from an EMBL/GenBank/DDBJ whole genome shotgun (WGS) entry which is preliminary data.</text>
</comment>
<dbReference type="InterPro" id="IPR020449">
    <property type="entry name" value="Tscrpt_reg_AraC-type_HTH"/>
</dbReference>
<dbReference type="Proteomes" id="UP000463051">
    <property type="component" value="Unassembled WGS sequence"/>
</dbReference>
<dbReference type="AlphaFoldDB" id="A0A7X2KZV7"/>
<feature type="domain" description="Response regulatory" evidence="6">
    <location>
        <begin position="3"/>
        <end position="120"/>
    </location>
</feature>
<keyword evidence="4" id="KW-0597">Phosphoprotein</keyword>
<proteinExistence type="predicted"/>
<dbReference type="PROSITE" id="PS00041">
    <property type="entry name" value="HTH_ARAC_FAMILY_1"/>
    <property type="match status" value="1"/>
</dbReference>
<evidence type="ECO:0000259" key="5">
    <source>
        <dbReference type="PROSITE" id="PS01124"/>
    </source>
</evidence>
<dbReference type="Gene3D" id="3.40.50.2300">
    <property type="match status" value="1"/>
</dbReference>
<gene>
    <name evidence="7" type="ORF">GJB61_03705</name>
</gene>
<dbReference type="SMART" id="SM00342">
    <property type="entry name" value="HTH_ARAC"/>
    <property type="match status" value="1"/>
</dbReference>
<sequence>MMKLLIVDDEEHLVESMTASISWEQAGITSVFSAYSGKQALDVMDKNAADIVVTDVRMPGMNGIELIKAIKCKWPQTECILLTGHAEFEYVQQGLKHKASHYFLKPVKDEELLAAVKEAADTLLAEREQLMAYVQSQAMVYRNLPILRSNLLNNLIQGRVLQEGKLTEQLVLYDIPIGLGDTISLILIRIEDHHKRYGPSEMSLTGFAVTNIVEELLSHQFKTWSCEDLYGHILFIVNCGEENMNDHPLEQIADHMRQIVNQLLHLTISVILSPSGSFPASMEDLYQRCVATIRSQIGYDNDFIVRLGGDNVKPVSHVVSSLYSPPLFPHLLEAGNWEAAKEKLEEVFREWRAKYSGSNEHLSEINYSLKSAFSYFVHKNGGLLADYRLHVSTEIKNVGELEYWATSMLDRLQNEMNTELSASRHSAVAQIHQFVQEHLSEDVSLQAIADYVYMHPTHVSKVFKRETGENISDYLLRLRMEKAVFLLKDSRYKIYEIANRLGYKNPTYFIKVFKEQFGVTPQEFRENTPH</sequence>
<dbReference type="Gene3D" id="1.10.10.60">
    <property type="entry name" value="Homeodomain-like"/>
    <property type="match status" value="2"/>
</dbReference>
<keyword evidence="8" id="KW-1185">Reference proteome</keyword>
<evidence type="ECO:0000256" key="3">
    <source>
        <dbReference type="ARBA" id="ARBA00023163"/>
    </source>
</evidence>